<proteinExistence type="predicted"/>
<dbReference type="CDD" id="cd10910">
    <property type="entry name" value="PIN_limkain_b1_N_like"/>
    <property type="match status" value="1"/>
</dbReference>
<comment type="caution">
    <text evidence="3">The sequence shown here is derived from an EMBL/GenBank/DDBJ whole genome shotgun (WGS) entry which is preliminary data.</text>
</comment>
<feature type="compositionally biased region" description="Polar residues" evidence="1">
    <location>
        <begin position="328"/>
        <end position="354"/>
    </location>
</feature>
<dbReference type="PANTHER" id="PTHR14379:SF3">
    <property type="entry name" value="MEIOSIS REGULATOR AND MRNA STABILITY FACTOR 1"/>
    <property type="match status" value="1"/>
</dbReference>
<accession>A0AAW0GMR4</accession>
<dbReference type="Proteomes" id="UP001385951">
    <property type="component" value="Unassembled WGS sequence"/>
</dbReference>
<protein>
    <recommendedName>
        <fullName evidence="2">NYN domain-containing protein</fullName>
    </recommendedName>
</protein>
<name>A0AAW0GMR4_9APHY</name>
<dbReference type="InterPro" id="IPR021139">
    <property type="entry name" value="NYN"/>
</dbReference>
<dbReference type="GO" id="GO:0010468">
    <property type="term" value="P:regulation of gene expression"/>
    <property type="evidence" value="ECO:0007669"/>
    <property type="project" value="InterPro"/>
</dbReference>
<feature type="region of interest" description="Disordered" evidence="1">
    <location>
        <begin position="280"/>
        <end position="367"/>
    </location>
</feature>
<dbReference type="GO" id="GO:1905762">
    <property type="term" value="F:CCR4-NOT complex binding"/>
    <property type="evidence" value="ECO:0007669"/>
    <property type="project" value="TreeGrafter"/>
</dbReference>
<evidence type="ECO:0000259" key="2">
    <source>
        <dbReference type="Pfam" id="PF01936"/>
    </source>
</evidence>
<feature type="domain" description="NYN" evidence="2">
    <location>
        <begin position="7"/>
        <end position="151"/>
    </location>
</feature>
<dbReference type="GO" id="GO:0005777">
    <property type="term" value="C:peroxisome"/>
    <property type="evidence" value="ECO:0007669"/>
    <property type="project" value="InterPro"/>
</dbReference>
<evidence type="ECO:0000313" key="4">
    <source>
        <dbReference type="Proteomes" id="UP001385951"/>
    </source>
</evidence>
<dbReference type="EMBL" id="JASBNA010000003">
    <property type="protein sequence ID" value="KAK7693197.1"/>
    <property type="molecule type" value="Genomic_DNA"/>
</dbReference>
<dbReference type="GO" id="GO:0004540">
    <property type="term" value="F:RNA nuclease activity"/>
    <property type="evidence" value="ECO:0007669"/>
    <property type="project" value="InterPro"/>
</dbReference>
<feature type="region of interest" description="Disordered" evidence="1">
    <location>
        <begin position="208"/>
        <end position="230"/>
    </location>
</feature>
<dbReference type="PANTHER" id="PTHR14379">
    <property type="entry name" value="LIMKAIN B LKAP"/>
    <property type="match status" value="1"/>
</dbReference>
<gene>
    <name evidence="3" type="ORF">QCA50_002763</name>
</gene>
<dbReference type="InterPro" id="IPR024768">
    <property type="entry name" value="Marf1"/>
</dbReference>
<evidence type="ECO:0000313" key="3">
    <source>
        <dbReference type="EMBL" id="KAK7693197.1"/>
    </source>
</evidence>
<keyword evidence="4" id="KW-1185">Reference proteome</keyword>
<dbReference type="Gene3D" id="3.40.50.1010">
    <property type="entry name" value="5'-nuclease"/>
    <property type="match status" value="1"/>
</dbReference>
<dbReference type="Pfam" id="PF01936">
    <property type="entry name" value="NYN"/>
    <property type="match status" value="1"/>
</dbReference>
<organism evidence="3 4">
    <name type="scientific">Cerrena zonata</name>
    <dbReference type="NCBI Taxonomy" id="2478898"/>
    <lineage>
        <taxon>Eukaryota</taxon>
        <taxon>Fungi</taxon>
        <taxon>Dikarya</taxon>
        <taxon>Basidiomycota</taxon>
        <taxon>Agaricomycotina</taxon>
        <taxon>Agaricomycetes</taxon>
        <taxon>Polyporales</taxon>
        <taxon>Cerrenaceae</taxon>
        <taxon>Cerrena</taxon>
    </lineage>
</organism>
<sequence length="468" mass="50135">MSSSQANVAIFWDYENCELPFNADGYSVAGGIRDIAHRYGTIKVFKAYLETKEQTSPRALSVRSELISSGVSIIDCPHNGRKDVADKMLIVDMLAYAMDNPAPATIVLISGDGDFVHAVSLLRLRRYHVVIIAPTQNNMHLSMKHQASEVYDWCSDIIPTPSRGGDTSLNPRGMSRVSTSPAAISTARTLRSSAAPFFPVSPIVVRAERGSRAQQQRAPEPDNTEGPDRPVRMYDAVAAGFNFGTFYANISAPCTPQGTSRELRPDHSASNSIESVLSALPDGAPASLNTLPTPPPAYAGNTPPGDTDTDTAASAAVPLPPLADPFTELSNTPTEGIPQRTSPAVQTVTTSATPSREGRRSGGGGASVHVLPAFTMSRLKEPPAKFEALVKIMEQRRVQGITRITSSQLGEVLKPSDYVHNDITSLKKYTDAAEAAGIVLLGEGHRHGNRWIALHPSYHGKSRKSSGS</sequence>
<reference evidence="3 4" key="1">
    <citation type="submission" date="2022-09" db="EMBL/GenBank/DDBJ databases">
        <authorList>
            <person name="Palmer J.M."/>
        </authorList>
    </citation>
    <scope>NUCLEOTIDE SEQUENCE [LARGE SCALE GENOMIC DNA]</scope>
    <source>
        <strain evidence="3 4">DSM 7382</strain>
    </source>
</reference>
<dbReference type="AlphaFoldDB" id="A0AAW0GMR4"/>
<evidence type="ECO:0000256" key="1">
    <source>
        <dbReference type="SAM" id="MobiDB-lite"/>
    </source>
</evidence>